<evidence type="ECO:0000256" key="3">
    <source>
        <dbReference type="PROSITE-ProRule" id="PRU00168"/>
    </source>
</evidence>
<proteinExistence type="predicted"/>
<keyword evidence="1 4" id="KW-0728">SH3 domain</keyword>
<dbReference type="SMART" id="SM00147">
    <property type="entry name" value="RasGEF"/>
    <property type="match status" value="1"/>
</dbReference>
<evidence type="ECO:0000259" key="10">
    <source>
        <dbReference type="PROSITE" id="PS50212"/>
    </source>
</evidence>
<feature type="compositionally biased region" description="Polar residues" evidence="6">
    <location>
        <begin position="47"/>
        <end position="74"/>
    </location>
</feature>
<evidence type="ECO:0000259" key="9">
    <source>
        <dbReference type="PROSITE" id="PS50020"/>
    </source>
</evidence>
<feature type="compositionally biased region" description="Acidic residues" evidence="6">
    <location>
        <begin position="409"/>
        <end position="421"/>
    </location>
</feature>
<dbReference type="GO" id="GO:0005085">
    <property type="term" value="F:guanyl-nucleotide exchange factor activity"/>
    <property type="evidence" value="ECO:0007669"/>
    <property type="project" value="UniProtKB-KW"/>
</dbReference>
<evidence type="ECO:0000259" key="7">
    <source>
        <dbReference type="PROSITE" id="PS50002"/>
    </source>
</evidence>
<name>A0AAD9FVC2_PAPLA</name>
<dbReference type="SMART" id="SM00229">
    <property type="entry name" value="RasGEFN"/>
    <property type="match status" value="1"/>
</dbReference>
<dbReference type="SMART" id="SM00326">
    <property type="entry name" value="SH3"/>
    <property type="match status" value="1"/>
</dbReference>
<comment type="caution">
    <text evidence="11">The sequence shown here is derived from an EMBL/GenBank/DDBJ whole genome shotgun (WGS) entry which is preliminary data.</text>
</comment>
<dbReference type="Gene3D" id="1.10.840.10">
    <property type="entry name" value="Ras guanine-nucleotide exchange factors catalytic domain"/>
    <property type="match status" value="1"/>
</dbReference>
<feature type="domain" description="Ras-GEF" evidence="8">
    <location>
        <begin position="1255"/>
        <end position="1538"/>
    </location>
</feature>
<feature type="compositionally biased region" description="Basic and acidic residues" evidence="6">
    <location>
        <begin position="329"/>
        <end position="339"/>
    </location>
</feature>
<dbReference type="PROSITE" id="PS50212">
    <property type="entry name" value="RASGEF_NTER"/>
    <property type="match status" value="1"/>
</dbReference>
<evidence type="ECO:0000256" key="1">
    <source>
        <dbReference type="ARBA" id="ARBA00022443"/>
    </source>
</evidence>
<dbReference type="SUPFAM" id="SSF48366">
    <property type="entry name" value="Ras GEF"/>
    <property type="match status" value="1"/>
</dbReference>
<organism evidence="11 12">
    <name type="scientific">Papiliotrema laurentii</name>
    <name type="common">Cryptococcus laurentii</name>
    <dbReference type="NCBI Taxonomy" id="5418"/>
    <lineage>
        <taxon>Eukaryota</taxon>
        <taxon>Fungi</taxon>
        <taxon>Dikarya</taxon>
        <taxon>Basidiomycota</taxon>
        <taxon>Agaricomycotina</taxon>
        <taxon>Tremellomycetes</taxon>
        <taxon>Tremellales</taxon>
        <taxon>Rhynchogastremaceae</taxon>
        <taxon>Papiliotrema</taxon>
    </lineage>
</organism>
<feature type="region of interest" description="Disordered" evidence="6">
    <location>
        <begin position="489"/>
        <end position="510"/>
    </location>
</feature>
<dbReference type="InterPro" id="IPR036028">
    <property type="entry name" value="SH3-like_dom_sf"/>
</dbReference>
<feature type="domain" description="N-terminal Ras-GEF" evidence="10">
    <location>
        <begin position="1086"/>
        <end position="1216"/>
    </location>
</feature>
<dbReference type="CDD" id="cd00201">
    <property type="entry name" value="WW"/>
    <property type="match status" value="1"/>
</dbReference>
<dbReference type="GO" id="GO:0005886">
    <property type="term" value="C:plasma membrane"/>
    <property type="evidence" value="ECO:0007669"/>
    <property type="project" value="TreeGrafter"/>
</dbReference>
<feature type="compositionally biased region" description="Low complexity" evidence="6">
    <location>
        <begin position="1"/>
        <end position="25"/>
    </location>
</feature>
<keyword evidence="12" id="KW-1185">Reference proteome</keyword>
<feature type="domain" description="WW" evidence="9">
    <location>
        <begin position="460"/>
        <end position="494"/>
    </location>
</feature>
<feature type="compositionally biased region" description="Polar residues" evidence="6">
    <location>
        <begin position="103"/>
        <end position="121"/>
    </location>
</feature>
<feature type="compositionally biased region" description="Polar residues" evidence="6">
    <location>
        <begin position="1454"/>
        <end position="1467"/>
    </location>
</feature>
<dbReference type="Gene3D" id="2.20.70.10">
    <property type="match status" value="1"/>
</dbReference>
<dbReference type="EMBL" id="JAODAN010000001">
    <property type="protein sequence ID" value="KAK1926927.1"/>
    <property type="molecule type" value="Genomic_DNA"/>
</dbReference>
<dbReference type="PROSITE" id="PS50002">
    <property type="entry name" value="SH3"/>
    <property type="match status" value="1"/>
</dbReference>
<dbReference type="CDD" id="cd11883">
    <property type="entry name" value="SH3_Sdc25"/>
    <property type="match status" value="1"/>
</dbReference>
<feature type="region of interest" description="Disordered" evidence="6">
    <location>
        <begin position="325"/>
        <end position="465"/>
    </location>
</feature>
<dbReference type="FunFam" id="2.30.30.40:FF:000072">
    <property type="entry name" value="Unconventional Myosin IB"/>
    <property type="match status" value="1"/>
</dbReference>
<dbReference type="PANTHER" id="PTHR23113:SF368">
    <property type="entry name" value="CELL DIVISION CONTROL PROTEIN 25"/>
    <property type="match status" value="1"/>
</dbReference>
<accession>A0AAD9FVC2</accession>
<reference evidence="11" key="1">
    <citation type="submission" date="2023-02" db="EMBL/GenBank/DDBJ databases">
        <title>Identification and recombinant expression of a fungal hydrolase from Papiliotrema laurentii that hydrolyzes apple cutin and clears colloidal polyester polyurethane.</title>
        <authorList>
            <consortium name="DOE Joint Genome Institute"/>
            <person name="Roman V.A."/>
            <person name="Bojanowski C."/>
            <person name="Crable B.R."/>
            <person name="Wagner D.N."/>
            <person name="Hung C.S."/>
            <person name="Nadeau L.J."/>
            <person name="Schratz L."/>
            <person name="Haridas S."/>
            <person name="Pangilinan J."/>
            <person name="Lipzen A."/>
            <person name="Na H."/>
            <person name="Yan M."/>
            <person name="Ng V."/>
            <person name="Grigoriev I.V."/>
            <person name="Spatafora J.W."/>
            <person name="Barlow D."/>
            <person name="Biffinger J."/>
            <person name="Kelley-Loughnane N."/>
            <person name="Varaljay V.A."/>
            <person name="Crookes-Goodson W.J."/>
        </authorList>
    </citation>
    <scope>NUCLEOTIDE SEQUENCE</scope>
    <source>
        <strain evidence="11">5307AH</strain>
    </source>
</reference>
<evidence type="ECO:0000256" key="5">
    <source>
        <dbReference type="SAM" id="Coils"/>
    </source>
</evidence>
<dbReference type="InterPro" id="IPR001895">
    <property type="entry name" value="RASGEF_cat_dom"/>
</dbReference>
<dbReference type="Pfam" id="PF00018">
    <property type="entry name" value="SH3_1"/>
    <property type="match status" value="1"/>
</dbReference>
<feature type="region of interest" description="Disordered" evidence="6">
    <location>
        <begin position="1427"/>
        <end position="1467"/>
    </location>
</feature>
<protein>
    <recommendedName>
        <fullName evidence="13">Ras GEF</fullName>
    </recommendedName>
</protein>
<feature type="compositionally biased region" description="Low complexity" evidence="6">
    <location>
        <begin position="1430"/>
        <end position="1453"/>
    </location>
</feature>
<dbReference type="Pfam" id="PF00618">
    <property type="entry name" value="RasGEF_N"/>
    <property type="match status" value="1"/>
</dbReference>
<feature type="compositionally biased region" description="Low complexity" evidence="6">
    <location>
        <begin position="956"/>
        <end position="972"/>
    </location>
</feature>
<evidence type="ECO:0000256" key="4">
    <source>
        <dbReference type="PROSITE-ProRule" id="PRU00192"/>
    </source>
</evidence>
<dbReference type="CDD" id="cd06224">
    <property type="entry name" value="REM"/>
    <property type="match status" value="1"/>
</dbReference>
<evidence type="ECO:0000256" key="2">
    <source>
        <dbReference type="ARBA" id="ARBA00022658"/>
    </source>
</evidence>
<dbReference type="SUPFAM" id="SSF51045">
    <property type="entry name" value="WW domain"/>
    <property type="match status" value="1"/>
</dbReference>
<evidence type="ECO:0008006" key="13">
    <source>
        <dbReference type="Google" id="ProtNLM"/>
    </source>
</evidence>
<feature type="region of interest" description="Disordered" evidence="6">
    <location>
        <begin position="956"/>
        <end position="986"/>
    </location>
</feature>
<dbReference type="InterPro" id="IPR001202">
    <property type="entry name" value="WW_dom"/>
</dbReference>
<dbReference type="InterPro" id="IPR008937">
    <property type="entry name" value="Ras-like_GEF"/>
</dbReference>
<dbReference type="CDD" id="cd00155">
    <property type="entry name" value="RasGEF"/>
    <property type="match status" value="1"/>
</dbReference>
<dbReference type="PROSITE" id="PS50020">
    <property type="entry name" value="WW_DOMAIN_2"/>
    <property type="match status" value="2"/>
</dbReference>
<dbReference type="PROSITE" id="PS50009">
    <property type="entry name" value="RASGEF_CAT"/>
    <property type="match status" value="1"/>
</dbReference>
<dbReference type="Proteomes" id="UP001182556">
    <property type="component" value="Unassembled WGS sequence"/>
</dbReference>
<dbReference type="Gene3D" id="1.20.870.10">
    <property type="entry name" value="Son of sevenless (SoS) protein Chain: S domain 1"/>
    <property type="match status" value="1"/>
</dbReference>
<feature type="domain" description="SH3" evidence="7">
    <location>
        <begin position="132"/>
        <end position="191"/>
    </location>
</feature>
<dbReference type="Pfam" id="PF00617">
    <property type="entry name" value="RasGEF"/>
    <property type="match status" value="1"/>
</dbReference>
<keyword evidence="5" id="KW-0175">Coiled coil</keyword>
<evidence type="ECO:0000313" key="11">
    <source>
        <dbReference type="EMBL" id="KAK1926927.1"/>
    </source>
</evidence>
<dbReference type="SMART" id="SM00456">
    <property type="entry name" value="WW"/>
    <property type="match status" value="2"/>
</dbReference>
<evidence type="ECO:0000256" key="6">
    <source>
        <dbReference type="SAM" id="MobiDB-lite"/>
    </source>
</evidence>
<feature type="compositionally biased region" description="Basic and acidic residues" evidence="6">
    <location>
        <begin position="29"/>
        <end position="41"/>
    </location>
</feature>
<dbReference type="InterPro" id="IPR023578">
    <property type="entry name" value="Ras_GEF_dom_sf"/>
</dbReference>
<evidence type="ECO:0000313" key="12">
    <source>
        <dbReference type="Proteomes" id="UP001182556"/>
    </source>
</evidence>
<dbReference type="Pfam" id="PF00397">
    <property type="entry name" value="WW"/>
    <property type="match status" value="1"/>
</dbReference>
<dbReference type="GO" id="GO:0007265">
    <property type="term" value="P:Ras protein signal transduction"/>
    <property type="evidence" value="ECO:0007669"/>
    <property type="project" value="TreeGrafter"/>
</dbReference>
<dbReference type="PANTHER" id="PTHR23113">
    <property type="entry name" value="GUANINE NUCLEOTIDE EXCHANGE FACTOR"/>
    <property type="match status" value="1"/>
</dbReference>
<feature type="region of interest" description="Disordered" evidence="6">
    <location>
        <begin position="889"/>
        <end position="910"/>
    </location>
</feature>
<evidence type="ECO:0000259" key="8">
    <source>
        <dbReference type="PROSITE" id="PS50009"/>
    </source>
</evidence>
<dbReference type="InterPro" id="IPR001452">
    <property type="entry name" value="SH3_domain"/>
</dbReference>
<feature type="domain" description="WW" evidence="9">
    <location>
        <begin position="374"/>
        <end position="407"/>
    </location>
</feature>
<dbReference type="InterPro" id="IPR036964">
    <property type="entry name" value="RASGEF_cat_dom_sf"/>
</dbReference>
<gene>
    <name evidence="11" type="ORF">DB88DRAFT_2836</name>
</gene>
<feature type="region of interest" description="Disordered" evidence="6">
    <location>
        <begin position="1"/>
        <end position="124"/>
    </location>
</feature>
<feature type="compositionally biased region" description="Polar residues" evidence="6">
    <location>
        <begin position="899"/>
        <end position="910"/>
    </location>
</feature>
<sequence>MTDPSSSANAQRSASSSSLVSTHAALDARAARHGLDTRESLLDPTALTDQTSSSRPHSIASDSSLGSRLSTTQYFPPGHQPLHHHHGNQHQNQHASGYHHESTTGPSSADSPAQMYASSTEADLEDGRDNLAERMFVQARYDFVKTDPSALSFNAGDIIEVLARLESGWWDGQLNGVRGWFPSNFVEFIDTDYALSILYEQEMSEEGEAEPLGSELLQSEHAVDARGNGGVGTDGLSEARRARGDTFTWGDVVGKEAWEGEGDLDDLARQIMREAGAEDEFAVAAAERRHRREERDQAIMESMSTLGMNDLGPEHMDEFGVIRRRSQAGRKDGDAERTLTLRPNALARLVDEPTAGGDEAVPEGSVETAEMDDGQAESAWEPTLTPDGQVYYHNTITGEDSWHLPPPESAEDEEDYYDDNDFFNSFTGPSSASHEETGAPRQAPESSAETFQPPPQLQNQPLPQPWIARMSDDGREWLYINRITGQETRHRPTFDGTDDGMERLDNGSSGVLLVRPSRPRTRPSVDMRRKDVAEWCARTRREFKSVLTWPERQTMAWHVDVAQDALQEVRELAMQGGEAEEEISRATDAMGQAAADEARARKDSARDMLQDAYDAYKQSLRNLLTVFGYVGPMDGIIEMPRPKWADERTMLGAQGMLASSVHAVIHSNKAPDGVSNVWQALKRDVNKCQDVLDGFPALVTPNALPDVQHGIIGKHAIGLFGVKGAGLILGGRWGFGSLEDAQALRPLAEAAINQVQAARDAYEATETTSPLDVIRAASKAKALILRIDIATSVDVDGDLSDHTASDLAAAYHELVVQTGNSLLDLEEAVAGIDELCVSYLFVDDRDAAPLREKITPWIRLASDAIATLFQISLEQRAVSEKGGLLDQIGHRSARFKPSKPTSSRPHSIVSNASRLSRFSVDRSRVKGLEEEVLDGNEARGELESESRDRAGELISASTNASQSSLALQSQQQHGRRGDTTAMSAASSTTSLGFVQAESDGGSLRSKRTSFMKFMKGRSSMDDDGRASSRHKKKLAKIFGEDVYALPSNGVRGPGPSVPLPLPSYAPPETPWYLAEDYAPEDVVWDDKGSLRGGTLEALIARLTPHGSTDTAFFQAFLLTFRSFTTGRELIELLIRRYHIEPPEGLNAVQLADWKRMKQTPIRLRVSNTIRSWLDVHYLAAEDADVLDRIEEFASTTLLDNGSELLSKQLVLLVRRRRQGEGDLQRRVISGGLLSPPAPLLPRISLGNRIKLTDINPIELARQLTILEFQHFQAIKPVECLNKTWQNNENKHLAPNVRQVIKLANLLSSWVCTHILGAKETKLRAGIMKYFIQTATELRNLNNFSSMASLMAGLNSAPILRLKRTKELLSSKTNAQKAELDKMLDSTKNFQNYKDMLKTINPPCVPFFGFWLSALVFIEDGNKDYLQRNNTPGAPSTSGMPTSTSMSSLHSASTQPVTSNSSYTAVASSNGETKPLINFFKRSLTSEILRDIQQYQSQPYNLARCKPVHDWMLKQLEMIDQSAPDMTELYDISLQLEPREREEERITRMLHDSGFI</sequence>
<dbReference type="InterPro" id="IPR000651">
    <property type="entry name" value="Ras-like_Gua-exchang_fac_N"/>
</dbReference>
<keyword evidence="2 3" id="KW-0344">Guanine-nucleotide releasing factor</keyword>
<dbReference type="InterPro" id="IPR036020">
    <property type="entry name" value="WW_dom_sf"/>
</dbReference>
<dbReference type="Gene3D" id="2.30.30.40">
    <property type="entry name" value="SH3 Domains"/>
    <property type="match status" value="1"/>
</dbReference>
<dbReference type="SUPFAM" id="SSF50044">
    <property type="entry name" value="SH3-domain"/>
    <property type="match status" value="1"/>
</dbReference>
<feature type="coiled-coil region" evidence="5">
    <location>
        <begin position="562"/>
        <end position="615"/>
    </location>
</feature>